<evidence type="ECO:0000256" key="1">
    <source>
        <dbReference type="SAM" id="Coils"/>
    </source>
</evidence>
<dbReference type="STRING" id="1416801.SAMN05192553_103435"/>
<dbReference type="EMBL" id="FNZH01000003">
    <property type="protein sequence ID" value="SEJ35615.1"/>
    <property type="molecule type" value="Genomic_DNA"/>
</dbReference>
<name>A0A1H6YFT6_9BACT</name>
<reference evidence="3" key="1">
    <citation type="submission" date="2016-10" db="EMBL/GenBank/DDBJ databases">
        <authorList>
            <person name="Varghese N."/>
            <person name="Submissions S."/>
        </authorList>
    </citation>
    <scope>NUCLEOTIDE SEQUENCE [LARGE SCALE GENOMIC DNA]</scope>
    <source>
        <strain evidence="3">IBRC-M 10761</strain>
    </source>
</reference>
<sequence>MRTPPESFLIFKAELKKAQLEKERLRKAYEEKLADMNRELSRLKEQIEAQQELMRTTIDYAIKLEEDLGNFKEEVENEKKQRKSSFH</sequence>
<keyword evidence="3" id="KW-1185">Reference proteome</keyword>
<evidence type="ECO:0000313" key="3">
    <source>
        <dbReference type="Proteomes" id="UP000199403"/>
    </source>
</evidence>
<organism evidence="2 3">
    <name type="scientific">Cyclobacterium xiamenense</name>
    <dbReference type="NCBI Taxonomy" id="1297121"/>
    <lineage>
        <taxon>Bacteria</taxon>
        <taxon>Pseudomonadati</taxon>
        <taxon>Bacteroidota</taxon>
        <taxon>Cytophagia</taxon>
        <taxon>Cytophagales</taxon>
        <taxon>Cyclobacteriaceae</taxon>
        <taxon>Cyclobacterium</taxon>
    </lineage>
</organism>
<evidence type="ECO:0000313" key="2">
    <source>
        <dbReference type="EMBL" id="SEJ35615.1"/>
    </source>
</evidence>
<dbReference type="AlphaFoldDB" id="A0A1H6YFT6"/>
<accession>A0A1H6YFT6</accession>
<feature type="coiled-coil region" evidence="1">
    <location>
        <begin position="8"/>
        <end position="81"/>
    </location>
</feature>
<gene>
    <name evidence="2" type="ORF">SAMN05192553_103435</name>
</gene>
<dbReference type="Proteomes" id="UP000199403">
    <property type="component" value="Unassembled WGS sequence"/>
</dbReference>
<keyword evidence="1" id="KW-0175">Coiled coil</keyword>
<dbReference type="OrthoDB" id="839729at2"/>
<protein>
    <submittedName>
        <fullName evidence="2">Uncharacterized protein</fullName>
    </submittedName>
</protein>
<proteinExistence type="predicted"/>
<dbReference type="RefSeq" id="WP_092173938.1">
    <property type="nucleotide sequence ID" value="NZ_FNZH01000003.1"/>
</dbReference>